<accession>A0A067MTU8</accession>
<evidence type="ECO:0000313" key="3">
    <source>
        <dbReference type="Proteomes" id="UP000027195"/>
    </source>
</evidence>
<keyword evidence="1" id="KW-0812">Transmembrane</keyword>
<dbReference type="HOGENOM" id="CLU_2333369_0_0_1"/>
<dbReference type="Proteomes" id="UP000027195">
    <property type="component" value="Unassembled WGS sequence"/>
</dbReference>
<keyword evidence="3" id="KW-1185">Reference proteome</keyword>
<sequence>MLYLIPTHFLGSLRDFRLFMSPSFFFTSSLAFLVAPYICLLLRRYVPDLLHVARRITDARTVDGSRLVGLERHESDIWHCLTESLMPLTHHHTYSQLE</sequence>
<dbReference type="AlphaFoldDB" id="A0A067MTU8"/>
<proteinExistence type="predicted"/>
<dbReference type="InParanoid" id="A0A067MTU8"/>
<evidence type="ECO:0000313" key="2">
    <source>
        <dbReference type="EMBL" id="KDQ19029.1"/>
    </source>
</evidence>
<dbReference type="EMBL" id="KL198020">
    <property type="protein sequence ID" value="KDQ19029.1"/>
    <property type="molecule type" value="Genomic_DNA"/>
</dbReference>
<keyword evidence="1" id="KW-1133">Transmembrane helix</keyword>
<name>A0A067MTU8_BOTB1</name>
<organism evidence="2 3">
    <name type="scientific">Botryobasidium botryosum (strain FD-172 SS1)</name>
    <dbReference type="NCBI Taxonomy" id="930990"/>
    <lineage>
        <taxon>Eukaryota</taxon>
        <taxon>Fungi</taxon>
        <taxon>Dikarya</taxon>
        <taxon>Basidiomycota</taxon>
        <taxon>Agaricomycotina</taxon>
        <taxon>Agaricomycetes</taxon>
        <taxon>Cantharellales</taxon>
        <taxon>Botryobasidiaceae</taxon>
        <taxon>Botryobasidium</taxon>
    </lineage>
</organism>
<gene>
    <name evidence="2" type="ORF">BOTBODRAFT_481904</name>
</gene>
<protein>
    <submittedName>
        <fullName evidence="2">Uncharacterized protein</fullName>
    </submittedName>
</protein>
<keyword evidence="1" id="KW-0472">Membrane</keyword>
<evidence type="ECO:0000256" key="1">
    <source>
        <dbReference type="SAM" id="Phobius"/>
    </source>
</evidence>
<reference evidence="3" key="1">
    <citation type="journal article" date="2014" name="Proc. Natl. Acad. Sci. U.S.A.">
        <title>Extensive sampling of basidiomycete genomes demonstrates inadequacy of the white-rot/brown-rot paradigm for wood decay fungi.</title>
        <authorList>
            <person name="Riley R."/>
            <person name="Salamov A.A."/>
            <person name="Brown D.W."/>
            <person name="Nagy L.G."/>
            <person name="Floudas D."/>
            <person name="Held B.W."/>
            <person name="Levasseur A."/>
            <person name="Lombard V."/>
            <person name="Morin E."/>
            <person name="Otillar R."/>
            <person name="Lindquist E.A."/>
            <person name="Sun H."/>
            <person name="LaButti K.M."/>
            <person name="Schmutz J."/>
            <person name="Jabbour D."/>
            <person name="Luo H."/>
            <person name="Baker S.E."/>
            <person name="Pisabarro A.G."/>
            <person name="Walton J.D."/>
            <person name="Blanchette R.A."/>
            <person name="Henrissat B."/>
            <person name="Martin F."/>
            <person name="Cullen D."/>
            <person name="Hibbett D.S."/>
            <person name="Grigoriev I.V."/>
        </authorList>
    </citation>
    <scope>NUCLEOTIDE SEQUENCE [LARGE SCALE GENOMIC DNA]</scope>
    <source>
        <strain evidence="3">FD-172 SS1</strain>
    </source>
</reference>
<feature type="transmembrane region" description="Helical" evidence="1">
    <location>
        <begin position="20"/>
        <end position="42"/>
    </location>
</feature>